<gene>
    <name evidence="16" type="primary">PDGFA</name>
</gene>
<feature type="compositionally biased region" description="Low complexity" evidence="14">
    <location>
        <begin position="201"/>
        <end position="213"/>
    </location>
</feature>
<keyword evidence="6 13" id="KW-0339">Growth factor</keyword>
<dbReference type="GO" id="GO:0005615">
    <property type="term" value="C:extracellular space"/>
    <property type="evidence" value="ECO:0007669"/>
    <property type="project" value="TreeGrafter"/>
</dbReference>
<comment type="similarity">
    <text evidence="2 13">Belongs to the PDGF/VEGF growth factor family.</text>
</comment>
<dbReference type="InterPro" id="IPR006782">
    <property type="entry name" value="PDGF_N"/>
</dbReference>
<dbReference type="Gene3D" id="2.10.90.10">
    <property type="entry name" value="Cystine-knot cytokines"/>
    <property type="match status" value="1"/>
</dbReference>
<dbReference type="GO" id="GO:0008083">
    <property type="term" value="F:growth factor activity"/>
    <property type="evidence" value="ECO:0007669"/>
    <property type="project" value="UniProtKB-KW"/>
</dbReference>
<dbReference type="FunFam" id="2.10.90.10:FF:000017">
    <property type="entry name" value="Platelet derived growth factor subunit A"/>
    <property type="match status" value="1"/>
</dbReference>
<dbReference type="Pfam" id="PF04692">
    <property type="entry name" value="PDGF_N"/>
    <property type="match status" value="1"/>
</dbReference>
<dbReference type="SUPFAM" id="SSF57501">
    <property type="entry name" value="Cystine-knot cytokines"/>
    <property type="match status" value="1"/>
</dbReference>
<feature type="compositionally biased region" description="Basic residues" evidence="14">
    <location>
        <begin position="427"/>
        <end position="438"/>
    </location>
</feature>
<dbReference type="Pfam" id="PF00341">
    <property type="entry name" value="PDGF"/>
    <property type="match status" value="1"/>
</dbReference>
<evidence type="ECO:0000256" key="11">
    <source>
        <dbReference type="ARBA" id="ARBA00041285"/>
    </source>
</evidence>
<dbReference type="CDD" id="cd00135">
    <property type="entry name" value="PDGF"/>
    <property type="match status" value="1"/>
</dbReference>
<dbReference type="Proteomes" id="UP000694412">
    <property type="component" value="Chromosome 14"/>
</dbReference>
<sequence>MYIRTRMFIGYIIERFTPPGYKRAAVICKQSGSGAARQRPPPRRTAQRAAPAAPAALRERHETVRARVGCGPRAERGPGGEAPGGGWECCYSPGFATGASGWGVRAARRCGAASTFPGPGAAVTIPAPGEPGSPRTFRPFGQTSAGGSQRRRGGAMGEAALLRRAPSPTARSRTAPRCPAEPWRSPAGPLRQPAEPGANVSPPRSKSPAAPRALLETPCPSPRPRSAARSCALTRGVCVCVCVCVSLKEAEIPQELIERLAHSEIHSIRDLQRLLEIDSVGYDDVSETNLRSYSVHSAKHVQENRPVPIRRKRSIEEAIPAVCKTRTVIYEIPRSQIDPTSANFLIWPPCVEVKRCTGCCNTSSVKCQPSRIHHRSVKVAKVEYVRKKPKLKEVLVRLEEHMECTCTSTNTNSDYREEETGRPRESGKKRKRKRLKPT</sequence>
<feature type="region of interest" description="Disordered" evidence="14">
    <location>
        <begin position="410"/>
        <end position="438"/>
    </location>
</feature>
<evidence type="ECO:0000256" key="6">
    <source>
        <dbReference type="ARBA" id="ARBA00023030"/>
    </source>
</evidence>
<keyword evidence="4" id="KW-0964">Secreted</keyword>
<keyword evidence="7" id="KW-1015">Disulfide bond</keyword>
<proteinExistence type="inferred from homology"/>
<keyword evidence="3" id="KW-0217">Developmental protein</keyword>
<dbReference type="SMART" id="SM00141">
    <property type="entry name" value="PDGF"/>
    <property type="match status" value="1"/>
</dbReference>
<feature type="domain" description="Platelet-derived growth factor (PDGF) family profile" evidence="15">
    <location>
        <begin position="310"/>
        <end position="411"/>
    </location>
</feature>
<feature type="compositionally biased region" description="Low complexity" evidence="14">
    <location>
        <begin position="47"/>
        <end position="56"/>
    </location>
</feature>
<dbReference type="GO" id="GO:0016020">
    <property type="term" value="C:membrane"/>
    <property type="evidence" value="ECO:0007669"/>
    <property type="project" value="InterPro"/>
</dbReference>
<feature type="compositionally biased region" description="Basic and acidic residues" evidence="14">
    <location>
        <begin position="414"/>
        <end position="426"/>
    </location>
</feature>
<evidence type="ECO:0000256" key="1">
    <source>
        <dbReference type="ARBA" id="ARBA00004613"/>
    </source>
</evidence>
<evidence type="ECO:0000256" key="7">
    <source>
        <dbReference type="ARBA" id="ARBA00023157"/>
    </source>
</evidence>
<evidence type="ECO:0000313" key="17">
    <source>
        <dbReference type="Proteomes" id="UP000694412"/>
    </source>
</evidence>
<evidence type="ECO:0000256" key="14">
    <source>
        <dbReference type="SAM" id="MobiDB-lite"/>
    </source>
</evidence>
<keyword evidence="17" id="KW-1185">Reference proteome</keyword>
<evidence type="ECO:0000256" key="5">
    <source>
        <dbReference type="ARBA" id="ARBA00022729"/>
    </source>
</evidence>
<keyword evidence="8" id="KW-0325">Glycoprotein</keyword>
<evidence type="ECO:0000256" key="4">
    <source>
        <dbReference type="ARBA" id="ARBA00022525"/>
    </source>
</evidence>
<reference evidence="16" key="1">
    <citation type="submission" date="2015-11" db="EMBL/GenBank/DDBJ databases">
        <authorList>
            <consortium name="International Coturnix japonica Genome Analysis Consortium"/>
            <person name="Warren W."/>
            <person name="Burt D.W."/>
            <person name="Antin P.B."/>
            <person name="Lanford R."/>
            <person name="Gros J."/>
            <person name="Wilson R.K."/>
        </authorList>
    </citation>
    <scope>NUCLEOTIDE SEQUENCE [LARGE SCALE GENOMIC DNA]</scope>
</reference>
<evidence type="ECO:0000256" key="13">
    <source>
        <dbReference type="RuleBase" id="RU003818"/>
    </source>
</evidence>
<dbReference type="PANTHER" id="PTHR11633:SF3">
    <property type="entry name" value="PLATELET-DERIVED GROWTH FACTOR SUBUNIT A"/>
    <property type="match status" value="1"/>
</dbReference>
<feature type="region of interest" description="Disordered" evidence="14">
    <location>
        <begin position="32"/>
        <end position="60"/>
    </location>
</feature>
<evidence type="ECO:0000256" key="8">
    <source>
        <dbReference type="ARBA" id="ARBA00023180"/>
    </source>
</evidence>
<keyword evidence="5" id="KW-0732">Signal</keyword>
<comment type="subcellular location">
    <subcellularLocation>
        <location evidence="1">Secreted</location>
    </subcellularLocation>
</comment>
<dbReference type="GO" id="GO:0051781">
    <property type="term" value="P:positive regulation of cell division"/>
    <property type="evidence" value="ECO:0007669"/>
    <property type="project" value="UniProtKB-KW"/>
</dbReference>
<dbReference type="InterPro" id="IPR023581">
    <property type="entry name" value="PD_growth_factor_CS"/>
</dbReference>
<dbReference type="PROSITE" id="PS50278">
    <property type="entry name" value="PDGF_2"/>
    <property type="match status" value="1"/>
</dbReference>
<accession>A0A8C2TQ24</accession>
<evidence type="ECO:0000259" key="15">
    <source>
        <dbReference type="PROSITE" id="PS50278"/>
    </source>
</evidence>
<dbReference type="GeneTree" id="ENSGT00940000159039"/>
<name>A0A8C2TQ24_COTJA</name>
<dbReference type="PROSITE" id="PS00249">
    <property type="entry name" value="PDGF_1"/>
    <property type="match status" value="1"/>
</dbReference>
<dbReference type="GO" id="GO:0048008">
    <property type="term" value="P:platelet-derived growth factor receptor signaling pathway"/>
    <property type="evidence" value="ECO:0007669"/>
    <property type="project" value="TreeGrafter"/>
</dbReference>
<dbReference type="GO" id="GO:0070374">
    <property type="term" value="P:positive regulation of ERK1 and ERK2 cascade"/>
    <property type="evidence" value="ECO:0007669"/>
    <property type="project" value="TreeGrafter"/>
</dbReference>
<evidence type="ECO:0000256" key="10">
    <source>
        <dbReference type="ARBA" id="ARBA00040278"/>
    </source>
</evidence>
<evidence type="ECO:0000313" key="16">
    <source>
        <dbReference type="Ensembl" id="ENSCJPP00005017185.1"/>
    </source>
</evidence>
<evidence type="ECO:0000256" key="2">
    <source>
        <dbReference type="ARBA" id="ARBA00006686"/>
    </source>
</evidence>
<dbReference type="InterPro" id="IPR029034">
    <property type="entry name" value="Cystine-knot_cytokine"/>
</dbReference>
<dbReference type="GO" id="GO:0030335">
    <property type="term" value="P:positive regulation of cell migration"/>
    <property type="evidence" value="ECO:0007669"/>
    <property type="project" value="TreeGrafter"/>
</dbReference>
<organism evidence="16 17">
    <name type="scientific">Coturnix japonica</name>
    <name type="common">Japanese quail</name>
    <name type="synonym">Coturnix coturnix japonica</name>
    <dbReference type="NCBI Taxonomy" id="93934"/>
    <lineage>
        <taxon>Eukaryota</taxon>
        <taxon>Metazoa</taxon>
        <taxon>Chordata</taxon>
        <taxon>Craniata</taxon>
        <taxon>Vertebrata</taxon>
        <taxon>Euteleostomi</taxon>
        <taxon>Archelosauria</taxon>
        <taxon>Archosauria</taxon>
        <taxon>Dinosauria</taxon>
        <taxon>Saurischia</taxon>
        <taxon>Theropoda</taxon>
        <taxon>Coelurosauria</taxon>
        <taxon>Aves</taxon>
        <taxon>Neognathae</taxon>
        <taxon>Galloanserae</taxon>
        <taxon>Galliformes</taxon>
        <taxon>Phasianidae</taxon>
        <taxon>Perdicinae</taxon>
        <taxon>Coturnix</taxon>
    </lineage>
</organism>
<reference evidence="16" key="3">
    <citation type="submission" date="2025-09" db="UniProtKB">
        <authorList>
            <consortium name="Ensembl"/>
        </authorList>
    </citation>
    <scope>IDENTIFICATION</scope>
</reference>
<reference evidence="16" key="2">
    <citation type="submission" date="2025-08" db="UniProtKB">
        <authorList>
            <consortium name="Ensembl"/>
        </authorList>
    </citation>
    <scope>IDENTIFICATION</scope>
</reference>
<dbReference type="GO" id="GO:0005161">
    <property type="term" value="F:platelet-derived growth factor receptor binding"/>
    <property type="evidence" value="ECO:0007669"/>
    <property type="project" value="TreeGrafter"/>
</dbReference>
<evidence type="ECO:0000256" key="3">
    <source>
        <dbReference type="ARBA" id="ARBA00022473"/>
    </source>
</evidence>
<dbReference type="Ensembl" id="ENSCJPT00005024007.1">
    <property type="protein sequence ID" value="ENSCJPP00005017185.1"/>
    <property type="gene ID" value="ENSCJPG00005014060.1"/>
</dbReference>
<protein>
    <recommendedName>
        <fullName evidence="10">Platelet-derived growth factor subunit A</fullName>
    </recommendedName>
    <alternativeName>
        <fullName evidence="12">Platelet-derived growth factor A chain</fullName>
    </alternativeName>
    <alternativeName>
        <fullName evidence="11">Platelet-derived growth factor alpha polypeptide</fullName>
    </alternativeName>
</protein>
<dbReference type="GO" id="GO:0008284">
    <property type="term" value="P:positive regulation of cell population proliferation"/>
    <property type="evidence" value="ECO:0007669"/>
    <property type="project" value="UniProtKB-ARBA"/>
</dbReference>
<feature type="region of interest" description="Disordered" evidence="14">
    <location>
        <begin position="121"/>
        <end position="226"/>
    </location>
</feature>
<dbReference type="AlphaFoldDB" id="A0A8C2TQ24"/>
<keyword evidence="9" id="KW-0497">Mitogen</keyword>
<evidence type="ECO:0000256" key="9">
    <source>
        <dbReference type="ARBA" id="ARBA00023246"/>
    </source>
</evidence>
<dbReference type="PANTHER" id="PTHR11633">
    <property type="entry name" value="PLATELET-DERIVED GROWTH FACTOR"/>
    <property type="match status" value="1"/>
</dbReference>
<dbReference type="GO" id="GO:0051897">
    <property type="term" value="P:positive regulation of phosphatidylinositol 3-kinase/protein kinase B signal transduction"/>
    <property type="evidence" value="ECO:0007669"/>
    <property type="project" value="TreeGrafter"/>
</dbReference>
<dbReference type="InterPro" id="IPR000072">
    <property type="entry name" value="PDGF/VEGF_dom"/>
</dbReference>
<evidence type="ECO:0000256" key="12">
    <source>
        <dbReference type="ARBA" id="ARBA00042479"/>
    </source>
</evidence>